<evidence type="ECO:0000256" key="1">
    <source>
        <dbReference type="SAM" id="MobiDB-lite"/>
    </source>
</evidence>
<sequence length="383" mass="42288">MSLEFQPYNPETRKFQRAKKQKPPQRTKHPAYLSGLNEFSLTRFATAANEMAECGGNAISSLGPPYSRCGTHITGVHKDQVCNNRESPQSLDVGSNLSSTQESTPSIIPTTTSLEQPETAGDSPRGNSVPPAPSEVNILSGSEPAKEKTIDQSYDTSKISKRRPSTPQKSRVEPIDKLPTDHVSIPSAQTSDRAPPAVILLSVQPRRKGKGPKVRYGFNDSRRIIAKPGCTRSPKKGRNSTARQSAEPPGEKEDAESCIWVSNSVTNSSPKQNQETLKAFSMPGDWEIEKIIGSELIDDSTHYLVCWKPTVVPECQIDIIRTQGDIDGELREHAVIDGMLHYLVRWKPSLVPEHEIDAAELVRDFEAMVPCAHYLSEPRDLDK</sequence>
<dbReference type="HOGENOM" id="CLU_860993_0_0_1"/>
<evidence type="ECO:0008006" key="4">
    <source>
        <dbReference type="Google" id="ProtNLM"/>
    </source>
</evidence>
<feature type="region of interest" description="Disordered" evidence="1">
    <location>
        <begin position="225"/>
        <end position="255"/>
    </location>
</feature>
<feature type="compositionally biased region" description="Basic residues" evidence="1">
    <location>
        <begin position="15"/>
        <end position="29"/>
    </location>
</feature>
<evidence type="ECO:0000313" key="2">
    <source>
        <dbReference type="EMBL" id="KFA60125.1"/>
    </source>
</evidence>
<feature type="compositionally biased region" description="Polar residues" evidence="1">
    <location>
        <begin position="84"/>
        <end position="97"/>
    </location>
</feature>
<feature type="compositionally biased region" description="Basic and acidic residues" evidence="1">
    <location>
        <begin position="170"/>
        <end position="180"/>
    </location>
</feature>
<dbReference type="OrthoDB" id="5096383at2759"/>
<protein>
    <recommendedName>
        <fullName evidence="4">Chromo domain-containing protein</fullName>
    </recommendedName>
</protein>
<feature type="compositionally biased region" description="Low complexity" evidence="1">
    <location>
        <begin position="98"/>
        <end position="113"/>
    </location>
</feature>
<feature type="region of interest" description="Disordered" evidence="1">
    <location>
        <begin position="1"/>
        <end position="32"/>
    </location>
</feature>
<dbReference type="EMBL" id="KL661909">
    <property type="protein sequence ID" value="KFA60125.1"/>
    <property type="molecule type" value="Genomic_DNA"/>
</dbReference>
<reference evidence="2 3" key="1">
    <citation type="journal article" date="2014" name="BMC Genomics">
        <title>Comparative genome sequencing reveals chemotype-specific gene clusters in the toxigenic black mold Stachybotrys.</title>
        <authorList>
            <person name="Semeiks J."/>
            <person name="Borek D."/>
            <person name="Otwinowski Z."/>
            <person name="Grishin N.V."/>
        </authorList>
    </citation>
    <scope>NUCLEOTIDE SEQUENCE [LARGE SCALE GENOMIC DNA]</scope>
    <source>
        <strain evidence="2 3">IBT 40285</strain>
    </source>
</reference>
<organism evidence="2 3">
    <name type="scientific">Stachybotrys chlorohalonatus (strain IBT 40285)</name>
    <dbReference type="NCBI Taxonomy" id="1283841"/>
    <lineage>
        <taxon>Eukaryota</taxon>
        <taxon>Fungi</taxon>
        <taxon>Dikarya</taxon>
        <taxon>Ascomycota</taxon>
        <taxon>Pezizomycotina</taxon>
        <taxon>Sordariomycetes</taxon>
        <taxon>Hypocreomycetidae</taxon>
        <taxon>Hypocreales</taxon>
        <taxon>Stachybotryaceae</taxon>
        <taxon>Stachybotrys</taxon>
    </lineage>
</organism>
<proteinExistence type="predicted"/>
<keyword evidence="3" id="KW-1185">Reference proteome</keyword>
<evidence type="ECO:0000313" key="3">
    <source>
        <dbReference type="Proteomes" id="UP000028524"/>
    </source>
</evidence>
<dbReference type="AlphaFoldDB" id="A0A084Q840"/>
<dbReference type="InParanoid" id="A0A084Q840"/>
<feature type="region of interest" description="Disordered" evidence="1">
    <location>
        <begin position="84"/>
        <end position="192"/>
    </location>
</feature>
<dbReference type="CDD" id="cd00024">
    <property type="entry name" value="CD_CSD"/>
    <property type="match status" value="2"/>
</dbReference>
<accession>A0A084Q840</accession>
<name>A0A084Q840_STAC4</name>
<dbReference type="Proteomes" id="UP000028524">
    <property type="component" value="Unassembled WGS sequence"/>
</dbReference>
<gene>
    <name evidence="2" type="ORF">S40285_10833</name>
</gene>